<dbReference type="Gene3D" id="3.20.20.450">
    <property type="entry name" value="EAL domain"/>
    <property type="match status" value="1"/>
</dbReference>
<dbReference type="EMBL" id="UOFI01000128">
    <property type="protein sequence ID" value="VAW68411.1"/>
    <property type="molecule type" value="Genomic_DNA"/>
</dbReference>
<feature type="domain" description="EAL" evidence="3">
    <location>
        <begin position="401"/>
        <end position="653"/>
    </location>
</feature>
<dbReference type="CDD" id="cd01948">
    <property type="entry name" value="EAL"/>
    <property type="match status" value="1"/>
</dbReference>
<dbReference type="Gene3D" id="3.30.70.270">
    <property type="match status" value="1"/>
</dbReference>
<dbReference type="CDD" id="cd00130">
    <property type="entry name" value="PAS"/>
    <property type="match status" value="1"/>
</dbReference>
<evidence type="ECO:0000259" key="3">
    <source>
        <dbReference type="PROSITE" id="PS50883"/>
    </source>
</evidence>
<dbReference type="Gene3D" id="6.10.140.1340">
    <property type="match status" value="1"/>
</dbReference>
<dbReference type="SMART" id="SM00052">
    <property type="entry name" value="EAL"/>
    <property type="match status" value="1"/>
</dbReference>
<dbReference type="FunFam" id="3.30.70.270:FF:000001">
    <property type="entry name" value="Diguanylate cyclase domain protein"/>
    <property type="match status" value="1"/>
</dbReference>
<dbReference type="PANTHER" id="PTHR44757:SF2">
    <property type="entry name" value="BIOFILM ARCHITECTURE MAINTENANCE PROTEIN MBAA"/>
    <property type="match status" value="1"/>
</dbReference>
<dbReference type="InterPro" id="IPR000160">
    <property type="entry name" value="GGDEF_dom"/>
</dbReference>
<dbReference type="SUPFAM" id="SSF141868">
    <property type="entry name" value="EAL domain-like"/>
    <property type="match status" value="1"/>
</dbReference>
<dbReference type="AlphaFoldDB" id="A0A3B0XLH0"/>
<feature type="transmembrane region" description="Helical" evidence="2">
    <location>
        <begin position="47"/>
        <end position="70"/>
    </location>
</feature>
<dbReference type="Pfam" id="PF00990">
    <property type="entry name" value="GGDEF"/>
    <property type="match status" value="1"/>
</dbReference>
<accession>A0A3B0XLH0</accession>
<dbReference type="Pfam" id="PF00563">
    <property type="entry name" value="EAL"/>
    <property type="match status" value="1"/>
</dbReference>
<dbReference type="InterPro" id="IPR029787">
    <property type="entry name" value="Nucleotide_cyclase"/>
</dbReference>
<evidence type="ECO:0000256" key="2">
    <source>
        <dbReference type="SAM" id="Phobius"/>
    </source>
</evidence>
<dbReference type="PROSITE" id="PS50883">
    <property type="entry name" value="EAL"/>
    <property type="match status" value="1"/>
</dbReference>
<protein>
    <submittedName>
        <fullName evidence="5">Diguanylate cyclase/phosphodiesterase (GGDEF &amp; EAL domains) with PAS/PAC sensor(S)</fullName>
    </submittedName>
</protein>
<keyword evidence="2" id="KW-0472">Membrane</keyword>
<dbReference type="InterPro" id="IPR035919">
    <property type="entry name" value="EAL_sf"/>
</dbReference>
<organism evidence="5">
    <name type="scientific">hydrothermal vent metagenome</name>
    <dbReference type="NCBI Taxonomy" id="652676"/>
    <lineage>
        <taxon>unclassified sequences</taxon>
        <taxon>metagenomes</taxon>
        <taxon>ecological metagenomes</taxon>
    </lineage>
</organism>
<keyword evidence="1" id="KW-0175">Coiled coil</keyword>
<dbReference type="PROSITE" id="PS50887">
    <property type="entry name" value="GGDEF"/>
    <property type="match status" value="1"/>
</dbReference>
<evidence type="ECO:0000259" key="4">
    <source>
        <dbReference type="PROSITE" id="PS50887"/>
    </source>
</evidence>
<reference evidence="5" key="1">
    <citation type="submission" date="2018-06" db="EMBL/GenBank/DDBJ databases">
        <authorList>
            <person name="Zhirakovskaya E."/>
        </authorList>
    </citation>
    <scope>NUCLEOTIDE SEQUENCE</scope>
</reference>
<dbReference type="InterPro" id="IPR043128">
    <property type="entry name" value="Rev_trsase/Diguanyl_cyclase"/>
</dbReference>
<dbReference type="InterPro" id="IPR035965">
    <property type="entry name" value="PAS-like_dom_sf"/>
</dbReference>
<keyword evidence="2" id="KW-0812">Transmembrane</keyword>
<dbReference type="SUPFAM" id="SSF55073">
    <property type="entry name" value="Nucleotide cyclase"/>
    <property type="match status" value="1"/>
</dbReference>
<dbReference type="InterPro" id="IPR001633">
    <property type="entry name" value="EAL_dom"/>
</dbReference>
<dbReference type="SMART" id="SM00267">
    <property type="entry name" value="GGDEF"/>
    <property type="match status" value="1"/>
</dbReference>
<sequence length="671" mass="75437">MTCRQCTDSKPGEKKLPYIEPTIRGIIGVLLTTAAALLYYYDSLILVLIAFLLFMGLNLTLSSLTQFCIMEKLLRLLGFRSELEEIKQLSEEAQRAASAQENHMKTLNLLNEAVLEVSPDGEILSASDGWYRMVRADGADESVGDGTLLSYVHETDRPLLLAMLRKAVVSDESVHRVRFRFLTGENAEHWIGGKFMLEKLADTEVRIRGVLRDITDAYLQEKQIKHMAMHDALTGLPNRVLLEEKMEQSLAHAKRNKLAMGVLFIDLDNFKQVNDIHGHKTGDHLLVSVSRIMRQRLRATDTLARWGGDEFVVLLPELKLVTDIREVAESLMHQLEDELVAEGFDAIVTLSIGGALYPEDAVTSETLLVQADKALYFAKEQGRNNVQIYTELRDNNLGYYDFDMTNRFSQAVKDGRIQVQYQLIVEASSEMPKGFEALARWYDEKYGWVSPAVFIPMAENLGLIQDLGKQVLNRALKDFSSLAVHNKELILSVNLSNRQLMQGDFNEWIIALVASYGLEPEQIKLEITESLTQIGIVRAKEILESLRVAGFWLSLDDFGTGYSSLSHLHSLPVHELKIDMSFVRRYEDQDGFIMLETIVAMGHSLGLELVAEGVETKACAQAMCGLGVERLQGYYFSKPLPWDEVERNCENCKKGMIPDVALAGVAGKAHK</sequence>
<feature type="coiled-coil region" evidence="1">
    <location>
        <begin position="76"/>
        <end position="103"/>
    </location>
</feature>
<dbReference type="NCBIfam" id="TIGR00254">
    <property type="entry name" value="GGDEF"/>
    <property type="match status" value="1"/>
</dbReference>
<dbReference type="PANTHER" id="PTHR44757">
    <property type="entry name" value="DIGUANYLATE CYCLASE DGCP"/>
    <property type="match status" value="1"/>
</dbReference>
<dbReference type="InterPro" id="IPR052155">
    <property type="entry name" value="Biofilm_reg_signaling"/>
</dbReference>
<feature type="domain" description="GGDEF" evidence="4">
    <location>
        <begin position="258"/>
        <end position="391"/>
    </location>
</feature>
<gene>
    <name evidence="5" type="ORF">MNBD_GAMMA09-2258</name>
</gene>
<dbReference type="SUPFAM" id="SSF55785">
    <property type="entry name" value="PYP-like sensor domain (PAS domain)"/>
    <property type="match status" value="1"/>
</dbReference>
<dbReference type="CDD" id="cd01949">
    <property type="entry name" value="GGDEF"/>
    <property type="match status" value="1"/>
</dbReference>
<keyword evidence="2" id="KW-1133">Transmembrane helix</keyword>
<dbReference type="Gene3D" id="3.30.450.20">
    <property type="entry name" value="PAS domain"/>
    <property type="match status" value="1"/>
</dbReference>
<evidence type="ECO:0000313" key="5">
    <source>
        <dbReference type="EMBL" id="VAW68411.1"/>
    </source>
</evidence>
<name>A0A3B0XLH0_9ZZZZ</name>
<dbReference type="InterPro" id="IPR000014">
    <property type="entry name" value="PAS"/>
</dbReference>
<evidence type="ECO:0000256" key="1">
    <source>
        <dbReference type="SAM" id="Coils"/>
    </source>
</evidence>
<proteinExistence type="predicted"/>